<feature type="signal peptide" evidence="2">
    <location>
        <begin position="1"/>
        <end position="16"/>
    </location>
</feature>
<evidence type="ECO:0000313" key="3">
    <source>
        <dbReference type="EMBL" id="KAK5976167.1"/>
    </source>
</evidence>
<dbReference type="Proteomes" id="UP001331761">
    <property type="component" value="Unassembled WGS sequence"/>
</dbReference>
<protein>
    <submittedName>
        <fullName evidence="3">Uncharacterized protein</fullName>
    </submittedName>
</protein>
<accession>A0AAN8FL05</accession>
<comment type="caution">
    <text evidence="3">The sequence shown here is derived from an EMBL/GenBank/DDBJ whole genome shotgun (WGS) entry which is preliminary data.</text>
</comment>
<keyword evidence="4" id="KW-1185">Reference proteome</keyword>
<gene>
    <name evidence="3" type="ORF">GCK32_000529</name>
</gene>
<name>A0AAN8FL05_TRICO</name>
<dbReference type="AlphaFoldDB" id="A0AAN8FL05"/>
<keyword evidence="2" id="KW-0732">Signal</keyword>
<proteinExistence type="predicted"/>
<evidence type="ECO:0000256" key="1">
    <source>
        <dbReference type="SAM" id="MobiDB-lite"/>
    </source>
</evidence>
<dbReference type="EMBL" id="WIXE01012155">
    <property type="protein sequence ID" value="KAK5976167.1"/>
    <property type="molecule type" value="Genomic_DNA"/>
</dbReference>
<reference evidence="3 4" key="1">
    <citation type="submission" date="2019-10" db="EMBL/GenBank/DDBJ databases">
        <title>Assembly and Annotation for the nematode Trichostrongylus colubriformis.</title>
        <authorList>
            <person name="Martin J."/>
        </authorList>
    </citation>
    <scope>NUCLEOTIDE SEQUENCE [LARGE SCALE GENOMIC DNA]</scope>
    <source>
        <strain evidence="3">G859</strain>
        <tissue evidence="3">Whole worm</tissue>
    </source>
</reference>
<feature type="chain" id="PRO_5042938850" evidence="2">
    <location>
        <begin position="17"/>
        <end position="283"/>
    </location>
</feature>
<feature type="region of interest" description="Disordered" evidence="1">
    <location>
        <begin position="257"/>
        <end position="283"/>
    </location>
</feature>
<organism evidence="3 4">
    <name type="scientific">Trichostrongylus colubriformis</name>
    <name type="common">Black scour worm</name>
    <dbReference type="NCBI Taxonomy" id="6319"/>
    <lineage>
        <taxon>Eukaryota</taxon>
        <taxon>Metazoa</taxon>
        <taxon>Ecdysozoa</taxon>
        <taxon>Nematoda</taxon>
        <taxon>Chromadorea</taxon>
        <taxon>Rhabditida</taxon>
        <taxon>Rhabditina</taxon>
        <taxon>Rhabditomorpha</taxon>
        <taxon>Strongyloidea</taxon>
        <taxon>Trichostrongylidae</taxon>
        <taxon>Trichostrongylus</taxon>
    </lineage>
</organism>
<evidence type="ECO:0000313" key="4">
    <source>
        <dbReference type="Proteomes" id="UP001331761"/>
    </source>
</evidence>
<evidence type="ECO:0000256" key="2">
    <source>
        <dbReference type="SAM" id="SignalP"/>
    </source>
</evidence>
<sequence length="283" mass="31103">MNLVLLILLVGTGVHSQCIFLQCNPSPTTTSCNTCYDCMGKTFNFCFTGGSLKCGCVSDTAKSCKRVKALNSGDITACKLHGVLSNGLGAFGKRARSWKLSPAELSGSGLDQATTEEPMRVPKPIVRAQGNTSLSVIVDRFFSRSPFDVLHPSRLMLLADFTTKDEVHCKGLPSVKSMKWTKNHCVLRIHLAIPGVDHPSDDQYYYDDQSPLETEFSTDLFEQAELVRFWVEVNTERSLELAQELVRFSSAIRSEATEYKPHQHPLPSSSSPAPPATNVSSNL</sequence>